<dbReference type="GO" id="GO:0008270">
    <property type="term" value="F:zinc ion binding"/>
    <property type="evidence" value="ECO:0007669"/>
    <property type="project" value="UniProtKB-KW"/>
</dbReference>
<dbReference type="GO" id="GO:0071035">
    <property type="term" value="P:nuclear polyadenylation-dependent rRNA catabolic process"/>
    <property type="evidence" value="ECO:0007669"/>
    <property type="project" value="TreeGrafter"/>
</dbReference>
<evidence type="ECO:0000256" key="2">
    <source>
        <dbReference type="ARBA" id="ARBA00022723"/>
    </source>
</evidence>
<comment type="caution">
    <text evidence="10">The sequence shown here is derived from an EMBL/GenBank/DDBJ whole genome shotgun (WGS) entry which is preliminary data.</text>
</comment>
<evidence type="ECO:0000256" key="8">
    <source>
        <dbReference type="SAM" id="MobiDB-lite"/>
    </source>
</evidence>
<feature type="region of interest" description="Disordered" evidence="8">
    <location>
        <begin position="400"/>
        <end position="437"/>
    </location>
</feature>
<evidence type="ECO:0000256" key="3">
    <source>
        <dbReference type="ARBA" id="ARBA00022737"/>
    </source>
</evidence>
<proteinExistence type="predicted"/>
<keyword evidence="6" id="KW-0539">Nucleus</keyword>
<comment type="subcellular location">
    <subcellularLocation>
        <location evidence="1">Nucleus</location>
    </subcellularLocation>
</comment>
<dbReference type="GO" id="GO:0071036">
    <property type="term" value="P:nuclear polyadenylation-dependent snoRNA catabolic process"/>
    <property type="evidence" value="ECO:0007669"/>
    <property type="project" value="TreeGrafter"/>
</dbReference>
<evidence type="ECO:0000313" key="11">
    <source>
        <dbReference type="Proteomes" id="UP001310594"/>
    </source>
</evidence>
<dbReference type="GO" id="GO:0071037">
    <property type="term" value="P:nuclear polyadenylation-dependent snRNA catabolic process"/>
    <property type="evidence" value="ECO:0007669"/>
    <property type="project" value="TreeGrafter"/>
</dbReference>
<keyword evidence="3" id="KW-0677">Repeat</keyword>
<dbReference type="GO" id="GO:0071039">
    <property type="term" value="P:nuclear polyadenylation-dependent CUT catabolic process"/>
    <property type="evidence" value="ECO:0007669"/>
    <property type="project" value="TreeGrafter"/>
</dbReference>
<dbReference type="GO" id="GO:0003723">
    <property type="term" value="F:RNA binding"/>
    <property type="evidence" value="ECO:0007669"/>
    <property type="project" value="TreeGrafter"/>
</dbReference>
<feature type="domain" description="CCHC-type" evidence="9">
    <location>
        <begin position="475"/>
        <end position="489"/>
    </location>
</feature>
<evidence type="ECO:0000256" key="1">
    <source>
        <dbReference type="ARBA" id="ARBA00004123"/>
    </source>
</evidence>
<dbReference type="AlphaFoldDB" id="A0AAN7WH67"/>
<dbReference type="EMBL" id="JAVRQU010000002">
    <property type="protein sequence ID" value="KAK5706347.1"/>
    <property type="molecule type" value="Genomic_DNA"/>
</dbReference>
<name>A0AAN7WH67_9PEZI</name>
<dbReference type="InterPro" id="IPR001878">
    <property type="entry name" value="Znf_CCHC"/>
</dbReference>
<keyword evidence="4 7" id="KW-0863">Zinc-finger</keyword>
<feature type="region of interest" description="Disordered" evidence="8">
    <location>
        <begin position="113"/>
        <end position="174"/>
    </location>
</feature>
<evidence type="ECO:0000256" key="7">
    <source>
        <dbReference type="PROSITE-ProRule" id="PRU00047"/>
    </source>
</evidence>
<dbReference type="GO" id="GO:0031499">
    <property type="term" value="C:TRAMP complex"/>
    <property type="evidence" value="ECO:0007669"/>
    <property type="project" value="TreeGrafter"/>
</dbReference>
<evidence type="ECO:0000313" key="10">
    <source>
        <dbReference type="EMBL" id="KAK5706347.1"/>
    </source>
</evidence>
<feature type="region of interest" description="Disordered" evidence="8">
    <location>
        <begin position="1"/>
        <end position="53"/>
    </location>
</feature>
<keyword evidence="5" id="KW-0862">Zinc</keyword>
<keyword evidence="2" id="KW-0479">Metal-binding</keyword>
<evidence type="ECO:0000256" key="5">
    <source>
        <dbReference type="ARBA" id="ARBA00022833"/>
    </source>
</evidence>
<gene>
    <name evidence="10" type="ORF">LTR97_001335</name>
</gene>
<feature type="region of interest" description="Disordered" evidence="8">
    <location>
        <begin position="273"/>
        <end position="298"/>
    </location>
</feature>
<feature type="compositionally biased region" description="Acidic residues" evidence="8">
    <location>
        <begin position="120"/>
        <end position="143"/>
    </location>
</feature>
<reference evidence="10" key="1">
    <citation type="submission" date="2023-08" db="EMBL/GenBank/DDBJ databases">
        <title>Black Yeasts Isolated from many extreme environments.</title>
        <authorList>
            <person name="Coleine C."/>
            <person name="Stajich J.E."/>
            <person name="Selbmann L."/>
        </authorList>
    </citation>
    <scope>NUCLEOTIDE SEQUENCE</scope>
    <source>
        <strain evidence="10">CCFEE 5810</strain>
    </source>
</reference>
<dbReference type="InterPro" id="IPR051644">
    <property type="entry name" value="TRAMP_AT-DNA-binding"/>
</dbReference>
<accession>A0AAN7WH67</accession>
<feature type="compositionally biased region" description="Basic and acidic residues" evidence="8">
    <location>
        <begin position="157"/>
        <end position="174"/>
    </location>
</feature>
<feature type="compositionally biased region" description="Basic residues" evidence="8">
    <location>
        <begin position="1"/>
        <end position="12"/>
    </location>
</feature>
<feature type="compositionally biased region" description="Pro residues" evidence="8">
    <location>
        <begin position="282"/>
        <end position="293"/>
    </location>
</feature>
<feature type="compositionally biased region" description="Polar residues" evidence="8">
    <location>
        <begin position="408"/>
        <end position="420"/>
    </location>
</feature>
<sequence>MARTKQTPRKNKQPKDSSTVNPLKRKADTIEEAETRQDVLDSRTNAVGRKRNKTDGNEILRPLIIDNIPKGLRKLVKLEMDRGPGSLIDALARCSEPYKANCKQFKKLHAQYTSEVSEQPAEEVESASDYSEGDMDIDSDSDSVDLASLGNSGEAEFGDRLRRGSHPEHNLRERRPKAALEANVELTTKNKDEIQEQDFLDIELAEIEPVQLRASVQQLAARESITNIQSLKLHFKHGMPHRKAAVKIHEIWQSKLQNAQQALESDDDDAVSVGAVGEHTPTPEPGAEPPEIPLDPTSKQMRKYIKKKAKRRDVELADIQPLPLRRLVQTEVSTVHCSVMDALSLCAQNGRPYRKPAMFLHEKWSAGVALRQAQEAGSKVEQPAIAGHLYLDDEMSVGEVSPAVETSDGAQVHQQASSPDEGQVSEGSAGVQDGARVEDVASVGDMVRVGDLDEQDQRLQAKYFMLTDPDAYCLCLSCGDAGHEEATCPANVCAHCGSVGAHFAAACPAYRKCGKCRQRGHDAAHCTRRAVQGGGADDPCNVCAHTGHVEEECADLWRTIGTVDAQRQVTRIAAPSMRKAYILKKTGDRGTWSAQHAGKYVLDDQEIEEQPAYGRPAPAAYYPQSYQLAALDY</sequence>
<dbReference type="PANTHER" id="PTHR46543">
    <property type="entry name" value="ZINC FINGER CCHC DOMAIN-CONTAINING PROTEIN 7"/>
    <property type="match status" value="1"/>
</dbReference>
<protein>
    <recommendedName>
        <fullName evidence="9">CCHC-type domain-containing protein</fullName>
    </recommendedName>
</protein>
<dbReference type="GO" id="GO:0071031">
    <property type="term" value="P:nuclear mRNA surveillance of mRNA 3'-end processing"/>
    <property type="evidence" value="ECO:0007669"/>
    <property type="project" value="TreeGrafter"/>
</dbReference>
<evidence type="ECO:0000259" key="9">
    <source>
        <dbReference type="PROSITE" id="PS50158"/>
    </source>
</evidence>
<evidence type="ECO:0000256" key="4">
    <source>
        <dbReference type="ARBA" id="ARBA00022771"/>
    </source>
</evidence>
<dbReference type="PROSITE" id="PS50158">
    <property type="entry name" value="ZF_CCHC"/>
    <property type="match status" value="1"/>
</dbReference>
<organism evidence="10 11">
    <name type="scientific">Elasticomyces elasticus</name>
    <dbReference type="NCBI Taxonomy" id="574655"/>
    <lineage>
        <taxon>Eukaryota</taxon>
        <taxon>Fungi</taxon>
        <taxon>Dikarya</taxon>
        <taxon>Ascomycota</taxon>
        <taxon>Pezizomycotina</taxon>
        <taxon>Dothideomycetes</taxon>
        <taxon>Dothideomycetidae</taxon>
        <taxon>Mycosphaerellales</taxon>
        <taxon>Teratosphaeriaceae</taxon>
        <taxon>Elasticomyces</taxon>
    </lineage>
</organism>
<feature type="compositionally biased region" description="Basic and acidic residues" evidence="8">
    <location>
        <begin position="25"/>
        <end position="41"/>
    </location>
</feature>
<dbReference type="PANTHER" id="PTHR46543:SF1">
    <property type="entry name" value="ZINC FINGER CCHC DOMAIN-CONTAINING PROTEIN 7"/>
    <property type="match status" value="1"/>
</dbReference>
<dbReference type="SMART" id="SM00343">
    <property type="entry name" value="ZnF_C2HC"/>
    <property type="match status" value="4"/>
</dbReference>
<dbReference type="GO" id="GO:0071038">
    <property type="term" value="P:TRAMP-dependent tRNA surveillance pathway"/>
    <property type="evidence" value="ECO:0007669"/>
    <property type="project" value="TreeGrafter"/>
</dbReference>
<dbReference type="Proteomes" id="UP001310594">
    <property type="component" value="Unassembled WGS sequence"/>
</dbReference>
<evidence type="ECO:0000256" key="6">
    <source>
        <dbReference type="ARBA" id="ARBA00023242"/>
    </source>
</evidence>